<accession>A0A426QK85</accession>
<dbReference type="Pfam" id="PF14238">
    <property type="entry name" value="DUF4340"/>
    <property type="match status" value="1"/>
</dbReference>
<protein>
    <submittedName>
        <fullName evidence="2">DUF4340 domain-containing protein</fullName>
    </submittedName>
</protein>
<reference evidence="2 3" key="1">
    <citation type="journal article" date="2010" name="Int. J. Syst. Evol. Microbiol.">
        <title>Thiohalobacter thiocyanaticus gen. nov., sp. nov., a moderately halophilic, sulfur-oxidizing gammaproteobacterium from hypersaline lakes, that utilizes thiocyanate.</title>
        <authorList>
            <person name="Sorokin D.Y."/>
            <person name="Kovaleva O.L."/>
            <person name="Tourova T.P."/>
            <person name="Muyzer G."/>
        </authorList>
    </citation>
    <scope>NUCLEOTIDE SEQUENCE [LARGE SCALE GENOMIC DNA]</scope>
    <source>
        <strain evidence="2 3">Hrh1</strain>
    </source>
</reference>
<name>A0A426QK85_9GAMM</name>
<sequence>MPGPRSLINVVLLLLVAGLATLAYLRPGTEAPADMPLIGLDPAQVQSIRIDNARGRIELVRSDGGWRLREPDLRADAFQTGILLDLLQARSERRYPLAEIDPADIGLDPPRAALHYDNTEIRLGNTEPLQDLRYVQYGDQVHLIQDRVPNLLTASATDLVSRRLLPEDAELEQLVLPEFTLMRTGTGGWDISPARPGVSADELQQLVDAWRSARALWVREDSGGDTRNEVEVTLAGGERIRFGIRRSESDFVLVRQDLGLEYHLGTQQAGGLLELGAIEDEAGAEP</sequence>
<dbReference type="InterPro" id="IPR025641">
    <property type="entry name" value="DUF4340"/>
</dbReference>
<comment type="caution">
    <text evidence="2">The sequence shown here is derived from an EMBL/GenBank/DDBJ whole genome shotgun (WGS) entry which is preliminary data.</text>
</comment>
<proteinExistence type="predicted"/>
<keyword evidence="3" id="KW-1185">Reference proteome</keyword>
<evidence type="ECO:0000313" key="2">
    <source>
        <dbReference type="EMBL" id="RRQ22161.1"/>
    </source>
</evidence>
<gene>
    <name evidence="2" type="ORF">D6C00_09490</name>
</gene>
<feature type="domain" description="DUF4340" evidence="1">
    <location>
        <begin position="82"/>
        <end position="202"/>
    </location>
</feature>
<dbReference type="AlphaFoldDB" id="A0A426QK85"/>
<dbReference type="RefSeq" id="WP_125181501.1">
    <property type="nucleotide sequence ID" value="NZ_QZMU01000001.1"/>
</dbReference>
<evidence type="ECO:0000259" key="1">
    <source>
        <dbReference type="Pfam" id="PF14238"/>
    </source>
</evidence>
<dbReference type="OrthoDB" id="7062720at2"/>
<dbReference type="EMBL" id="QZMU01000001">
    <property type="protein sequence ID" value="RRQ22161.1"/>
    <property type="molecule type" value="Genomic_DNA"/>
</dbReference>
<dbReference type="Proteomes" id="UP000287798">
    <property type="component" value="Unassembled WGS sequence"/>
</dbReference>
<organism evidence="2 3">
    <name type="scientific">Thiohalobacter thiocyanaticus</name>
    <dbReference type="NCBI Taxonomy" id="585455"/>
    <lineage>
        <taxon>Bacteria</taxon>
        <taxon>Pseudomonadati</taxon>
        <taxon>Pseudomonadota</taxon>
        <taxon>Gammaproteobacteria</taxon>
        <taxon>Thiohalobacterales</taxon>
        <taxon>Thiohalobacteraceae</taxon>
        <taxon>Thiohalobacter</taxon>
    </lineage>
</organism>
<evidence type="ECO:0000313" key="3">
    <source>
        <dbReference type="Proteomes" id="UP000287798"/>
    </source>
</evidence>